<dbReference type="GO" id="GO:0046872">
    <property type="term" value="F:metal ion binding"/>
    <property type="evidence" value="ECO:0007669"/>
    <property type="project" value="UniProtKB-KW"/>
</dbReference>
<proteinExistence type="inferred from homology"/>
<feature type="domain" description="4Fe-4S Mo/W bis-MGD-type" evidence="10">
    <location>
        <begin position="73"/>
        <end position="157"/>
    </location>
</feature>
<dbReference type="Pfam" id="PF00384">
    <property type="entry name" value="Molybdopterin"/>
    <property type="match status" value="1"/>
</dbReference>
<dbReference type="Pfam" id="PF04879">
    <property type="entry name" value="Molybdop_Fe4S4"/>
    <property type="match status" value="1"/>
</dbReference>
<dbReference type="InterPro" id="IPR009010">
    <property type="entry name" value="Asp_de-COase-like_dom_sf"/>
</dbReference>
<dbReference type="InterPro" id="IPR037946">
    <property type="entry name" value="MopB_CT_Tetrathionate"/>
</dbReference>
<evidence type="ECO:0000256" key="7">
    <source>
        <dbReference type="ARBA" id="ARBA00023002"/>
    </source>
</evidence>
<dbReference type="GO" id="GO:0051539">
    <property type="term" value="F:4 iron, 4 sulfur cluster binding"/>
    <property type="evidence" value="ECO:0007669"/>
    <property type="project" value="UniProtKB-KW"/>
</dbReference>
<protein>
    <submittedName>
        <fullName evidence="11">Tetrathionate reductase subunit A</fullName>
    </submittedName>
</protein>
<keyword evidence="7" id="KW-0560">Oxidoreductase</keyword>
<dbReference type="InterPro" id="IPR006657">
    <property type="entry name" value="MoPterin_dinucl-bd_dom"/>
</dbReference>
<gene>
    <name evidence="11" type="ORF">EV698_0383</name>
</gene>
<dbReference type="CDD" id="cd02758">
    <property type="entry name" value="MopB_Tetrathionate-Ra"/>
    <property type="match status" value="1"/>
</dbReference>
<evidence type="ECO:0000256" key="8">
    <source>
        <dbReference type="ARBA" id="ARBA00023004"/>
    </source>
</evidence>
<dbReference type="GO" id="GO:0016491">
    <property type="term" value="F:oxidoreductase activity"/>
    <property type="evidence" value="ECO:0007669"/>
    <property type="project" value="UniProtKB-KW"/>
</dbReference>
<dbReference type="GO" id="GO:0043546">
    <property type="term" value="F:molybdopterin cofactor binding"/>
    <property type="evidence" value="ECO:0007669"/>
    <property type="project" value="InterPro"/>
</dbReference>
<evidence type="ECO:0000256" key="3">
    <source>
        <dbReference type="ARBA" id="ARBA00022485"/>
    </source>
</evidence>
<dbReference type="Gene3D" id="3.30.200.210">
    <property type="match status" value="1"/>
</dbReference>
<dbReference type="SUPFAM" id="SSF50692">
    <property type="entry name" value="ADC-like"/>
    <property type="match status" value="1"/>
</dbReference>
<dbReference type="SUPFAM" id="SSF53706">
    <property type="entry name" value="Formate dehydrogenase/DMSO reductase, domains 1-3"/>
    <property type="match status" value="1"/>
</dbReference>
<dbReference type="Gene3D" id="3.40.50.740">
    <property type="match status" value="1"/>
</dbReference>
<dbReference type="InterPro" id="IPR006963">
    <property type="entry name" value="Mopterin_OxRdtase_4Fe-4S_dom"/>
</dbReference>
<comment type="cofactor">
    <cofactor evidence="1">
        <name>Mo-bis(molybdopterin guanine dinucleotide)</name>
        <dbReference type="ChEBI" id="CHEBI:60539"/>
    </cofactor>
</comment>
<evidence type="ECO:0000256" key="1">
    <source>
        <dbReference type="ARBA" id="ARBA00001942"/>
    </source>
</evidence>
<comment type="caution">
    <text evidence="11">The sequence shown here is derived from an EMBL/GenBank/DDBJ whole genome shotgun (WGS) entry which is preliminary data.</text>
</comment>
<comment type="similarity">
    <text evidence="2">Belongs to the prokaryotic molybdopterin-containing oxidoreductase family.</text>
</comment>
<dbReference type="InterPro" id="IPR006656">
    <property type="entry name" value="Mopterin_OxRdtase"/>
</dbReference>
<dbReference type="PROSITE" id="PS51318">
    <property type="entry name" value="TAT"/>
    <property type="match status" value="1"/>
</dbReference>
<sequence>MDKKRRNLLKGGVAAGGLGVFGAGYMGPVKKATEGLLSGSAGEPTIDRITGNALTPEFRIDADTGKLTPADGQVVSLTQCLGCWTQCGIRARVDTVNNRVLRIAGNPYHPLSHENPRPYADSVRAAYTDLGGDKGIEGRSAACARGAAMLELLDNPQRITQPMKRVGPRGAGEWQTISFEQLIEEVTEGGDLFGEGAVEGLRAIHDTETLMDPDNPEYGPIANRLLVTDAGPDGRRDLVTRFTFNAFGTRNFGHHGSYCGLGYRVGSGALFDDMKGFAHAKPDWDHARFIIFMGTAPAHAGNPYKQQGRQLATARTDRKFEYVVVTPSLPNSSSLATRSNNNWVPINPAGDSAMAMAMIRWIIDNERYDHQYLVQPGPAAQKAAGEPSWSNATHLVVTTEDHELTGRILRGRDLGWADNADDSVVVDADGGSWMAHTAPRPATLFVSREVTLADGSVVTVKSAMQRLTEEARRLSLAEYSAESGVPEATIEALARKFTSHGKRAVINTHGGVMNGSAFYTAYAIIMLNALVGNLNAPGGTYVKGQPFTDTGAGKRYDMANFPGKVGPQGIFLSRSRTTYEASSEYRRKVNAGRNPYPAKAPWYPVSPPLFTEHLCSALEGYPYQAKVWINHMGNPIYGQAGLRKAIDQRLKDPSRIGLIIGIEPFINETNAYADYLVPDVLTYEGWGFSTAWAGVKQRMTSARWPIVKPRVGETPDGEPLSMEAFLIAVSKRLGLPGFGDNAIPDTEGNLHPLNSAADWYLRGAANVAWDDGVVPAADEDDLRLTGVERISGTLQSHLKPEEWRRVAYVYCRGGRFGETPAKDAGPITLWDRPVTLWNEKVGSERHSMSGAYFTGCPTFHPPRFADGSRVEQHYPLDQWPLRLTSYKSHLQSPHSIAASRLRQIHPFNPVGINTGDAHAVGIETGDRVRVITPGGSVEGVAMLRDGVKRGAVAIEHGFGHRELGARTHTIDGTALPGDEEIGAGVNLNDLGLVDPTHSSGNAWVDWVSGASVRQALPARIERVT</sequence>
<dbReference type="OrthoDB" id="9815647at2"/>
<keyword evidence="8" id="KW-0408">Iron</keyword>
<keyword evidence="3" id="KW-0004">4Fe-4S</keyword>
<dbReference type="InterPro" id="IPR006311">
    <property type="entry name" value="TAT_signal"/>
</dbReference>
<evidence type="ECO:0000313" key="12">
    <source>
        <dbReference type="Proteomes" id="UP000292298"/>
    </source>
</evidence>
<keyword evidence="12" id="KW-1185">Reference proteome</keyword>
<dbReference type="Gene3D" id="2.40.40.20">
    <property type="match status" value="1"/>
</dbReference>
<evidence type="ECO:0000256" key="5">
    <source>
        <dbReference type="ARBA" id="ARBA00022723"/>
    </source>
</evidence>
<dbReference type="CDD" id="cd02780">
    <property type="entry name" value="MopB_CT_Tetrathionate_Arsenate-R"/>
    <property type="match status" value="1"/>
</dbReference>
<name>A0A4Q8CZ01_9GAMM</name>
<dbReference type="InterPro" id="IPR050612">
    <property type="entry name" value="Prok_Mopterin_Oxidored"/>
</dbReference>
<accession>A0A4Q8CZ01</accession>
<dbReference type="Proteomes" id="UP000292298">
    <property type="component" value="Unassembled WGS sequence"/>
</dbReference>
<evidence type="ECO:0000313" key="11">
    <source>
        <dbReference type="EMBL" id="RZU98147.1"/>
    </source>
</evidence>
<dbReference type="PROSITE" id="PS51669">
    <property type="entry name" value="4FE4S_MOW_BIS_MGD"/>
    <property type="match status" value="1"/>
</dbReference>
<dbReference type="SMART" id="SM00926">
    <property type="entry name" value="Molybdop_Fe4S4"/>
    <property type="match status" value="1"/>
</dbReference>
<dbReference type="EMBL" id="SHLI01000001">
    <property type="protein sequence ID" value="RZU98147.1"/>
    <property type="molecule type" value="Genomic_DNA"/>
</dbReference>
<keyword evidence="6" id="KW-0732">Signal</keyword>
<evidence type="ECO:0000256" key="9">
    <source>
        <dbReference type="ARBA" id="ARBA00023014"/>
    </source>
</evidence>
<reference evidence="11 12" key="1">
    <citation type="submission" date="2019-02" db="EMBL/GenBank/DDBJ databases">
        <title>Genomic Encyclopedia of Type Strains, Phase IV (KMG-IV): sequencing the most valuable type-strain genomes for metagenomic binning, comparative biology and taxonomic classification.</title>
        <authorList>
            <person name="Goeker M."/>
        </authorList>
    </citation>
    <scope>NUCLEOTIDE SEQUENCE [LARGE SCALE GENOMIC DNA]</scope>
    <source>
        <strain evidence="11 12">DSM 21056</strain>
    </source>
</reference>
<evidence type="ECO:0000259" key="10">
    <source>
        <dbReference type="PROSITE" id="PS51669"/>
    </source>
</evidence>
<evidence type="ECO:0000256" key="2">
    <source>
        <dbReference type="ARBA" id="ARBA00010312"/>
    </source>
</evidence>
<evidence type="ECO:0000256" key="6">
    <source>
        <dbReference type="ARBA" id="ARBA00022729"/>
    </source>
</evidence>
<dbReference type="PANTHER" id="PTHR43742:SF9">
    <property type="entry name" value="TETRATHIONATE REDUCTASE SUBUNIT A"/>
    <property type="match status" value="1"/>
</dbReference>
<dbReference type="AlphaFoldDB" id="A0A4Q8CZ01"/>
<dbReference type="Gene3D" id="3.40.228.10">
    <property type="entry name" value="Dimethylsulfoxide Reductase, domain 2"/>
    <property type="match status" value="1"/>
</dbReference>
<dbReference type="PANTHER" id="PTHR43742">
    <property type="entry name" value="TRIMETHYLAMINE-N-OXIDE REDUCTASE"/>
    <property type="match status" value="1"/>
</dbReference>
<dbReference type="InterPro" id="IPR041929">
    <property type="entry name" value="Tetrathionate-R_A_N"/>
</dbReference>
<keyword evidence="9" id="KW-0411">Iron-sulfur</keyword>
<dbReference type="RefSeq" id="WP_130502487.1">
    <property type="nucleotide sequence ID" value="NZ_SHLI01000001.1"/>
</dbReference>
<keyword evidence="5" id="KW-0479">Metal-binding</keyword>
<organism evidence="11 12">
    <name type="scientific">Spiribacter vilamensis</name>
    <dbReference type="NCBI Taxonomy" id="531306"/>
    <lineage>
        <taxon>Bacteria</taxon>
        <taxon>Pseudomonadati</taxon>
        <taxon>Pseudomonadota</taxon>
        <taxon>Gammaproteobacteria</taxon>
        <taxon>Chromatiales</taxon>
        <taxon>Ectothiorhodospiraceae</taxon>
        <taxon>Spiribacter</taxon>
    </lineage>
</organism>
<evidence type="ECO:0000256" key="4">
    <source>
        <dbReference type="ARBA" id="ARBA00022505"/>
    </source>
</evidence>
<keyword evidence="4" id="KW-0500">Molybdenum</keyword>
<dbReference type="Pfam" id="PF01568">
    <property type="entry name" value="Molydop_binding"/>
    <property type="match status" value="1"/>
</dbReference>